<protein>
    <submittedName>
        <fullName evidence="9">Solute carrier family 12 member 2 (Na-K-Cl cotransporter 1)</fullName>
    </submittedName>
</protein>
<feature type="transmembrane region" description="Helical" evidence="6">
    <location>
        <begin position="500"/>
        <end position="519"/>
    </location>
</feature>
<feature type="compositionally biased region" description="Acidic residues" evidence="5">
    <location>
        <begin position="661"/>
        <end position="682"/>
    </location>
</feature>
<feature type="transmembrane region" description="Helical" evidence="6">
    <location>
        <begin position="107"/>
        <end position="133"/>
    </location>
</feature>
<organism evidence="9 10">
    <name type="scientific">Durusdinium trenchii</name>
    <dbReference type="NCBI Taxonomy" id="1381693"/>
    <lineage>
        <taxon>Eukaryota</taxon>
        <taxon>Sar</taxon>
        <taxon>Alveolata</taxon>
        <taxon>Dinophyceae</taxon>
        <taxon>Suessiales</taxon>
        <taxon>Symbiodiniaceae</taxon>
        <taxon>Durusdinium</taxon>
    </lineage>
</organism>
<feature type="transmembrane region" description="Helical" evidence="6">
    <location>
        <begin position="81"/>
        <end position="101"/>
    </location>
</feature>
<dbReference type="PANTHER" id="PTHR11827">
    <property type="entry name" value="SOLUTE CARRIER FAMILY 12, CATION COTRANSPORTERS"/>
    <property type="match status" value="1"/>
</dbReference>
<reference evidence="9 10" key="1">
    <citation type="submission" date="2024-02" db="EMBL/GenBank/DDBJ databases">
        <authorList>
            <person name="Chen Y."/>
            <person name="Shah S."/>
            <person name="Dougan E. K."/>
            <person name="Thang M."/>
            <person name="Chan C."/>
        </authorList>
    </citation>
    <scope>NUCLEOTIDE SEQUENCE [LARGE SCALE GENOMIC DNA]</scope>
</reference>
<sequence length="1088" mass="118052">MEQSPSTVVYRSENSRTTLQELIDTVANNGGESSSPGTDSSLSSFKVAPPPRSLSAGSEEELDKVLNNPEKTAAKLSWVQGVFVPCLLNIWGVIMFLRLGWVVGQAGILLACLIVFMSKVVTSLTALSLCAICTNGEVKGGGVYFLISRALGPVYGGTIGVLFFLAQAVATSLYVIGFAESLSFLLVDSGVPLITGNELNDIRVLGLITTVLLLGVAMVGVGWYAKCQVGLLVTLVVSMLSVIIGAGFPGIPDELENEEAGFVGFGWRNLGSTFSTDPDTPGTTQDFFTVFAVFFPAATGVMAGANLSGDLKDPSHAIPKGTLGAIALTFVSYIGLIFVVGTAALVCSDLEGETYCETIEESVQNGNIPNGGLLFNKLIMQNMSIWAPLFYVGVFAATLSSALASLVGAPRILQSLADDKIFPWPALNYFGKGHGVNNEPIRAYMLTFVICCGCVVIGKLDVIAPVISNFFMVSYAFTNYACFASTVAHYPGWRPSFKYYNKWLSLAGFFICIAVMFLMDWVTSILTVVVAAMLYVYLLWLDPAVNWGAAGEARKYFSTLKRMEDLQGNTNEHVKTFRPQFLVMSGQPGDGRGLIKFVSLLKKGGGVMICGDVVLNSEVHLEDDAEHTTKEPPSPRVGRGNAIGGRANNNKDAAPSHMLEDITEEDEEDEEDANVTEEEDELDPARDSDRASAVACVDGSHLELGSVLAKRLETVMKRRVAGDDFLSARNVWGGKRCPGAFFEAVVGDSLLDGFQSLLQCSGLGRIRPNTVVLGYKYKWRKSSLAEIKEYEQMIRITLSSNLGIMIVRDDLDIFDFDCPAGNAHGIRRVLPCFPSAVLDDEDGPTESTLNQGNASAGEEEEQEQEQESPGPDLEAGASPADLTLDVASPVDTKTGKVVNVTRNRELSCPKTSLQGDTIDVWWVSDDGGLTMLIPHLLRANRLLRGKRLRVLTVTNYNIQETSKLQKTEFRMVHLLKKFRIDAQVEAVEANLSSPASRKTVEEFESLGELDMDKLTVQEQAKTNHTLRLAELIREHTNDRTSIVFVTLPIPETGIAVGLYTSWLHMLSDGLPPTIMMRGNNEDSLTFIC</sequence>
<keyword evidence="2 6" id="KW-0812">Transmembrane</keyword>
<feature type="compositionally biased region" description="Acidic residues" evidence="5">
    <location>
        <begin position="857"/>
        <end position="866"/>
    </location>
</feature>
<feature type="transmembrane region" description="Helical" evidence="6">
    <location>
        <begin position="385"/>
        <end position="407"/>
    </location>
</feature>
<dbReference type="InterPro" id="IPR004842">
    <property type="entry name" value="SLC12A_fam"/>
</dbReference>
<feature type="region of interest" description="Disordered" evidence="5">
    <location>
        <begin position="840"/>
        <end position="886"/>
    </location>
</feature>
<evidence type="ECO:0000256" key="4">
    <source>
        <dbReference type="ARBA" id="ARBA00023136"/>
    </source>
</evidence>
<name>A0ABP0IR06_9DINO</name>
<evidence type="ECO:0000313" key="10">
    <source>
        <dbReference type="Proteomes" id="UP001642464"/>
    </source>
</evidence>
<keyword evidence="4 6" id="KW-0472">Membrane</keyword>
<feature type="compositionally biased region" description="Polar residues" evidence="5">
    <location>
        <begin position="845"/>
        <end position="854"/>
    </location>
</feature>
<feature type="region of interest" description="Disordered" evidence="5">
    <location>
        <begin position="624"/>
        <end position="690"/>
    </location>
</feature>
<feature type="transmembrane region" description="Helical" evidence="6">
    <location>
        <begin position="287"/>
        <end position="309"/>
    </location>
</feature>
<evidence type="ECO:0000256" key="6">
    <source>
        <dbReference type="SAM" id="Phobius"/>
    </source>
</evidence>
<comment type="caution">
    <text evidence="9">The sequence shown here is derived from an EMBL/GenBank/DDBJ whole genome shotgun (WGS) entry which is preliminary data.</text>
</comment>
<proteinExistence type="predicted"/>
<dbReference type="Pfam" id="PF03522">
    <property type="entry name" value="SLC12"/>
    <property type="match status" value="1"/>
</dbReference>
<evidence type="ECO:0000256" key="3">
    <source>
        <dbReference type="ARBA" id="ARBA00022989"/>
    </source>
</evidence>
<feature type="transmembrane region" description="Helical" evidence="6">
    <location>
        <begin position="231"/>
        <end position="251"/>
    </location>
</feature>
<feature type="compositionally biased region" description="Low complexity" evidence="5">
    <location>
        <begin position="638"/>
        <end position="650"/>
    </location>
</feature>
<evidence type="ECO:0000259" key="7">
    <source>
        <dbReference type="Pfam" id="PF00324"/>
    </source>
</evidence>
<feature type="transmembrane region" description="Helical" evidence="6">
    <location>
        <begin position="202"/>
        <end position="224"/>
    </location>
</feature>
<dbReference type="PANTHER" id="PTHR11827:SF103">
    <property type="entry name" value="SODIUM CHLORIDE COTRANSPORTER 69, ISOFORM E"/>
    <property type="match status" value="1"/>
</dbReference>
<dbReference type="Proteomes" id="UP001642464">
    <property type="component" value="Unassembled WGS sequence"/>
</dbReference>
<feature type="transmembrane region" description="Helical" evidence="6">
    <location>
        <begin position="441"/>
        <end position="460"/>
    </location>
</feature>
<keyword evidence="3 6" id="KW-1133">Transmembrane helix</keyword>
<evidence type="ECO:0000256" key="1">
    <source>
        <dbReference type="ARBA" id="ARBA00004141"/>
    </source>
</evidence>
<dbReference type="Pfam" id="PF00324">
    <property type="entry name" value="AA_permease"/>
    <property type="match status" value="1"/>
</dbReference>
<evidence type="ECO:0000313" key="9">
    <source>
        <dbReference type="EMBL" id="CAK9004492.1"/>
    </source>
</evidence>
<feature type="transmembrane region" description="Helical" evidence="6">
    <location>
        <begin position="466"/>
        <end position="488"/>
    </location>
</feature>
<feature type="transmembrane region" description="Helical" evidence="6">
    <location>
        <begin position="154"/>
        <end position="176"/>
    </location>
</feature>
<dbReference type="InterPro" id="IPR004841">
    <property type="entry name" value="AA-permease/SLC12A_dom"/>
</dbReference>
<dbReference type="Gene3D" id="1.20.1740.10">
    <property type="entry name" value="Amino acid/polyamine transporter I"/>
    <property type="match status" value="1"/>
</dbReference>
<feature type="region of interest" description="Disordered" evidence="5">
    <location>
        <begin position="23"/>
        <end position="58"/>
    </location>
</feature>
<feature type="domain" description="SLC12A transporter C-terminal" evidence="8">
    <location>
        <begin position="709"/>
        <end position="1087"/>
    </location>
</feature>
<feature type="compositionally biased region" description="Low complexity" evidence="5">
    <location>
        <begin position="30"/>
        <end position="44"/>
    </location>
</feature>
<evidence type="ECO:0000256" key="5">
    <source>
        <dbReference type="SAM" id="MobiDB-lite"/>
    </source>
</evidence>
<dbReference type="InterPro" id="IPR018491">
    <property type="entry name" value="SLC12_C"/>
</dbReference>
<dbReference type="EMBL" id="CAXAMM010004672">
    <property type="protein sequence ID" value="CAK9004492.1"/>
    <property type="molecule type" value="Genomic_DNA"/>
</dbReference>
<evidence type="ECO:0000259" key="8">
    <source>
        <dbReference type="Pfam" id="PF03522"/>
    </source>
</evidence>
<accession>A0ABP0IR06</accession>
<feature type="transmembrane region" description="Helical" evidence="6">
    <location>
        <begin position="321"/>
        <end position="345"/>
    </location>
</feature>
<keyword evidence="10" id="KW-1185">Reference proteome</keyword>
<gene>
    <name evidence="9" type="ORF">SCF082_LOCUS8208</name>
</gene>
<evidence type="ECO:0000256" key="2">
    <source>
        <dbReference type="ARBA" id="ARBA00022692"/>
    </source>
</evidence>
<comment type="subcellular location">
    <subcellularLocation>
        <location evidence="1">Membrane</location>
        <topology evidence="1">Multi-pass membrane protein</topology>
    </subcellularLocation>
</comment>
<feature type="domain" description="Amino acid permease/ SLC12A" evidence="7">
    <location>
        <begin position="81"/>
        <end position="558"/>
    </location>
</feature>